<keyword evidence="4" id="KW-0808">Transferase</keyword>
<keyword evidence="3" id="KW-0032">Aminotransferase</keyword>
<evidence type="ECO:0000256" key="2">
    <source>
        <dbReference type="ARBA" id="ARBA00011738"/>
    </source>
</evidence>
<evidence type="ECO:0000256" key="3">
    <source>
        <dbReference type="ARBA" id="ARBA00022576"/>
    </source>
</evidence>
<proteinExistence type="predicted"/>
<protein>
    <submittedName>
        <fullName evidence="6">Uncharacterized protein</fullName>
    </submittedName>
</protein>
<dbReference type="AlphaFoldDB" id="A0A0B7FJY1"/>
<comment type="subunit">
    <text evidence="2">Homodimer.</text>
</comment>
<dbReference type="Proteomes" id="UP000059188">
    <property type="component" value="Unassembled WGS sequence"/>
</dbReference>
<evidence type="ECO:0000256" key="1">
    <source>
        <dbReference type="ARBA" id="ARBA00001933"/>
    </source>
</evidence>
<organism evidence="6 7">
    <name type="scientific">Thanatephorus cucumeris (strain AG1-IB / isolate 7/3/14)</name>
    <name type="common">Lettuce bottom rot fungus</name>
    <name type="synonym">Rhizoctonia solani</name>
    <dbReference type="NCBI Taxonomy" id="1108050"/>
    <lineage>
        <taxon>Eukaryota</taxon>
        <taxon>Fungi</taxon>
        <taxon>Dikarya</taxon>
        <taxon>Basidiomycota</taxon>
        <taxon>Agaricomycotina</taxon>
        <taxon>Agaricomycetes</taxon>
        <taxon>Cantharellales</taxon>
        <taxon>Ceratobasidiaceae</taxon>
        <taxon>Rhizoctonia</taxon>
        <taxon>Rhizoctonia solani AG-1</taxon>
    </lineage>
</organism>
<dbReference type="GO" id="GO:0008483">
    <property type="term" value="F:transaminase activity"/>
    <property type="evidence" value="ECO:0007669"/>
    <property type="project" value="UniProtKB-KW"/>
</dbReference>
<reference evidence="6 7" key="1">
    <citation type="submission" date="2014-11" db="EMBL/GenBank/DDBJ databases">
        <authorList>
            <person name="Wibberg Daniel"/>
        </authorList>
    </citation>
    <scope>NUCLEOTIDE SEQUENCE [LARGE SCALE GENOMIC DNA]</scope>
    <source>
        <strain evidence="6">Rhizoctonia solani AG1-IB 7/3/14</strain>
    </source>
</reference>
<dbReference type="Gene3D" id="3.40.640.10">
    <property type="entry name" value="Type I PLP-dependent aspartate aminotransferase-like (Major domain)"/>
    <property type="match status" value="1"/>
</dbReference>
<dbReference type="InterPro" id="IPR015421">
    <property type="entry name" value="PyrdxlP-dep_Trfase_major"/>
</dbReference>
<dbReference type="EMBL" id="LN679381">
    <property type="protein sequence ID" value="CEL57204.1"/>
    <property type="molecule type" value="Genomic_DNA"/>
</dbReference>
<name>A0A0B7FJY1_THACB</name>
<accession>A0A0B7FJY1</accession>
<keyword evidence="7" id="KW-1185">Reference proteome</keyword>
<keyword evidence="5" id="KW-0663">Pyridoxal phosphate</keyword>
<dbReference type="PANTHER" id="PTHR11751:SF29">
    <property type="entry name" value="ALANINE TRANSAMINASE"/>
    <property type="match status" value="1"/>
</dbReference>
<sequence length="75" mass="8114">MRSPSPPQLLWASFKTVLRDTKSPVPLVPFHSVFKGVSGERSRLGGYFELANVPDEIAALIYEMVSVGLCPPLGG</sequence>
<gene>
    <name evidence="6" type="ORF">RSOLAG1IB_12084</name>
</gene>
<dbReference type="InterPro" id="IPR045088">
    <property type="entry name" value="ALAT1/2-like"/>
</dbReference>
<evidence type="ECO:0000313" key="6">
    <source>
        <dbReference type="EMBL" id="CEL57204.1"/>
    </source>
</evidence>
<evidence type="ECO:0000313" key="7">
    <source>
        <dbReference type="Proteomes" id="UP000059188"/>
    </source>
</evidence>
<dbReference type="PANTHER" id="PTHR11751">
    <property type="entry name" value="ALANINE AMINOTRANSFERASE"/>
    <property type="match status" value="1"/>
</dbReference>
<dbReference type="STRING" id="1108050.A0A0B7FJY1"/>
<evidence type="ECO:0000256" key="5">
    <source>
        <dbReference type="ARBA" id="ARBA00022898"/>
    </source>
</evidence>
<evidence type="ECO:0000256" key="4">
    <source>
        <dbReference type="ARBA" id="ARBA00022679"/>
    </source>
</evidence>
<comment type="cofactor">
    <cofactor evidence="1">
        <name>pyridoxal 5'-phosphate</name>
        <dbReference type="ChEBI" id="CHEBI:597326"/>
    </cofactor>
</comment>